<reference evidence="5" key="1">
    <citation type="submission" date="2015-07" db="EMBL/GenBank/DDBJ databases">
        <title>Draft Genome Sequences of Anaerolinea thermolimosa IMO-1, Bellilinea caldifistulae GOMI-1, Leptolinea tardivitalis YMTK-2, Levilinea saccharolytica KIBI-1,Longilinea arvoryzae KOME-1, Previously Described as Members of the Anaerolineaceae (Chloroflexi).</title>
        <authorList>
            <person name="Sekiguchi Y."/>
            <person name="Ohashi A."/>
            <person name="Matsuura N."/>
            <person name="Tourlousse M.D."/>
        </authorList>
    </citation>
    <scope>NUCLEOTIDE SEQUENCE [LARGE SCALE GENOMIC DNA]</scope>
    <source>
        <strain evidence="5">KOME-1</strain>
    </source>
</reference>
<dbReference type="PROSITE" id="PS51165">
    <property type="entry name" value="THUMP"/>
    <property type="match status" value="1"/>
</dbReference>
<dbReference type="InterPro" id="IPR029063">
    <property type="entry name" value="SAM-dependent_MTases_sf"/>
</dbReference>
<keyword evidence="6" id="KW-1185">Reference proteome</keyword>
<evidence type="ECO:0000259" key="4">
    <source>
        <dbReference type="PROSITE" id="PS51165"/>
    </source>
</evidence>
<dbReference type="InterPro" id="IPR004114">
    <property type="entry name" value="THUMP_dom"/>
</dbReference>
<dbReference type="InterPro" id="IPR053943">
    <property type="entry name" value="RlmKL-like_Mtase_CS"/>
</dbReference>
<keyword evidence="2" id="KW-0808">Transferase</keyword>
<protein>
    <submittedName>
        <fullName evidence="5">Predicted N6-adenine-specific DNA methylase</fullName>
    </submittedName>
</protein>
<dbReference type="GO" id="GO:0070043">
    <property type="term" value="F:rRNA (guanine-N7-)-methyltransferase activity"/>
    <property type="evidence" value="ECO:0007669"/>
    <property type="project" value="TreeGrafter"/>
</dbReference>
<evidence type="ECO:0000313" key="5">
    <source>
        <dbReference type="EMBL" id="GAP15061.1"/>
    </source>
</evidence>
<dbReference type="Pfam" id="PF01170">
    <property type="entry name" value="UPF0020"/>
    <property type="match status" value="1"/>
</dbReference>
<dbReference type="InterPro" id="IPR054170">
    <property type="entry name" value="RlmL_1st"/>
</dbReference>
<evidence type="ECO:0000256" key="3">
    <source>
        <dbReference type="PROSITE-ProRule" id="PRU00529"/>
    </source>
</evidence>
<dbReference type="Gene3D" id="3.40.50.150">
    <property type="entry name" value="Vaccinia Virus protein VP39"/>
    <property type="match status" value="1"/>
</dbReference>
<organism evidence="5">
    <name type="scientific">Longilinea arvoryzae</name>
    <dbReference type="NCBI Taxonomy" id="360412"/>
    <lineage>
        <taxon>Bacteria</taxon>
        <taxon>Bacillati</taxon>
        <taxon>Chloroflexota</taxon>
        <taxon>Anaerolineae</taxon>
        <taxon>Anaerolineales</taxon>
        <taxon>Anaerolineaceae</taxon>
        <taxon>Longilinea</taxon>
    </lineage>
</organism>
<dbReference type="SUPFAM" id="SSF53335">
    <property type="entry name" value="S-adenosyl-L-methionine-dependent methyltransferases"/>
    <property type="match status" value="1"/>
</dbReference>
<dbReference type="PROSITE" id="PS00092">
    <property type="entry name" value="N6_MTASE"/>
    <property type="match status" value="1"/>
</dbReference>
<dbReference type="Proteomes" id="UP000055060">
    <property type="component" value="Unassembled WGS sequence"/>
</dbReference>
<dbReference type="OrthoDB" id="9809404at2"/>
<dbReference type="PANTHER" id="PTHR47313:SF1">
    <property type="entry name" value="RIBOSOMAL RNA LARGE SUBUNIT METHYLTRANSFERASE K_L"/>
    <property type="match status" value="1"/>
</dbReference>
<name>A0A0S7BMM1_9CHLR</name>
<evidence type="ECO:0000256" key="1">
    <source>
        <dbReference type="ARBA" id="ARBA00022603"/>
    </source>
</evidence>
<proteinExistence type="predicted"/>
<keyword evidence="1 5" id="KW-0489">Methyltransferase</keyword>
<dbReference type="RefSeq" id="WP_075074263.1">
    <property type="nucleotide sequence ID" value="NZ_DF967972.1"/>
</dbReference>
<feature type="domain" description="THUMP" evidence="4">
    <location>
        <begin position="47"/>
        <end position="159"/>
    </location>
</feature>
<dbReference type="PANTHER" id="PTHR47313">
    <property type="entry name" value="RIBOSOMAL RNA LARGE SUBUNIT METHYLTRANSFERASE K/L"/>
    <property type="match status" value="1"/>
</dbReference>
<dbReference type="Pfam" id="PF02926">
    <property type="entry name" value="THUMP"/>
    <property type="match status" value="1"/>
</dbReference>
<evidence type="ECO:0000313" key="6">
    <source>
        <dbReference type="Proteomes" id="UP000055060"/>
    </source>
</evidence>
<dbReference type="STRING" id="360412.LARV_02841"/>
<dbReference type="Pfam" id="PF22020">
    <property type="entry name" value="RlmL_1st"/>
    <property type="match status" value="1"/>
</dbReference>
<dbReference type="InterPro" id="IPR000241">
    <property type="entry name" value="RlmKL-like_Mtase"/>
</dbReference>
<dbReference type="GO" id="GO:0008990">
    <property type="term" value="F:rRNA (guanine-N2-)-methyltransferase activity"/>
    <property type="evidence" value="ECO:0007669"/>
    <property type="project" value="TreeGrafter"/>
</dbReference>
<keyword evidence="3" id="KW-0694">RNA-binding</keyword>
<accession>A0A0S7BMM1</accession>
<dbReference type="Gene3D" id="3.30.2130.30">
    <property type="match status" value="1"/>
</dbReference>
<gene>
    <name evidence="5" type="ORF">LARV_02841</name>
</gene>
<dbReference type="EMBL" id="DF967972">
    <property type="protein sequence ID" value="GAP15061.1"/>
    <property type="molecule type" value="Genomic_DNA"/>
</dbReference>
<dbReference type="CDD" id="cd11715">
    <property type="entry name" value="THUMP_AdoMetMT"/>
    <property type="match status" value="1"/>
</dbReference>
<dbReference type="GO" id="GO:0003723">
    <property type="term" value="F:RNA binding"/>
    <property type="evidence" value="ECO:0007669"/>
    <property type="project" value="UniProtKB-UniRule"/>
</dbReference>
<dbReference type="InterPro" id="IPR002052">
    <property type="entry name" value="DNA_methylase_N6_adenine_CS"/>
</dbReference>
<dbReference type="AlphaFoldDB" id="A0A0S7BMM1"/>
<evidence type="ECO:0000256" key="2">
    <source>
        <dbReference type="ARBA" id="ARBA00022679"/>
    </source>
</evidence>
<sequence>MSELFAVSAPGLAQFTAAELAALGLKPSISAALGEEGGVTFQGGQPEIYLANLHLRTASRVLLRLGDFYAAAFSELRKKASRLPWETTLRPGQSVALRVTCHQSKLYHSGAVAERVAGAIGDRLGKPAQVVRFDEDDAETPALVIVRLVNNQCSFSLDTSGAHLHRRGYRQAVAKAPLRETLAAGLLMAAGYTGETPFLDPFCGSGTLPIEAAMIARRMAPGRLRRFAFMDWPDFDLNLWKETVQNAEAQIRTGNPLIQGSDRDAGAIQMARANADRAGVLESIEFSHQAVSAIHPPAVPGFVVTNPPYGVRVRSAHDLRNLYEQFGKVLRLNCPGWQAAILCSDNILLGHIGLTYNQHFSFNNGGIQVHLACAKVPGA</sequence>
<dbReference type="PROSITE" id="PS01261">
    <property type="entry name" value="UPF0020"/>
    <property type="match status" value="1"/>
</dbReference>